<dbReference type="SUPFAM" id="SSF56349">
    <property type="entry name" value="DNA breaking-rejoining enzymes"/>
    <property type="match status" value="1"/>
</dbReference>
<sequence length="337" mass="38878">MNRTEDVFLSHEHLWSYRTRTVDPNSLTIRSVTHNGILQHSTAETLCEEAARISTKELVELKNANHCPFTFNEYLSYYFYKIYLAYNCSENAIIKNRWIIRNIIDPNITTDPLLHNVDAKYLKDLINACKAYCEGTEYAVAKLLQLFSDDIWKHGEVSCNPAPSPAAYKKPQTTVLLYTSEQLKIFLNAVYSSSCPHRLEFLLALFCGLHTGEILGLTYKDFTPCTRVLEIHHQYIKNKQPSPDASSYIYKQLDMERIRDFQVPDFIGEELVRRQQEKKLKSITRENGLPSITMSDLSNMFVWFLIQKNCSLEKIRYLTGGVQIGPFLVDGTHGKEN</sequence>
<dbReference type="GO" id="GO:0003677">
    <property type="term" value="F:DNA binding"/>
    <property type="evidence" value="ECO:0007669"/>
    <property type="project" value="InterPro"/>
</dbReference>
<dbReference type="RefSeq" id="WP_186901341.1">
    <property type="nucleotide sequence ID" value="NZ_JACOOT010000020.1"/>
</dbReference>
<evidence type="ECO:0008006" key="4">
    <source>
        <dbReference type="Google" id="ProtNLM"/>
    </source>
</evidence>
<proteinExistence type="predicted"/>
<accession>A0A8I0AAW7</accession>
<dbReference type="Proteomes" id="UP000652847">
    <property type="component" value="Unassembled WGS sequence"/>
</dbReference>
<dbReference type="Gene3D" id="1.10.443.10">
    <property type="entry name" value="Intergrase catalytic core"/>
    <property type="match status" value="1"/>
</dbReference>
<protein>
    <recommendedName>
        <fullName evidence="4">Tyr recombinase domain-containing protein</fullName>
    </recommendedName>
</protein>
<dbReference type="GO" id="GO:0006310">
    <property type="term" value="P:DNA recombination"/>
    <property type="evidence" value="ECO:0007669"/>
    <property type="project" value="UniProtKB-KW"/>
</dbReference>
<reference evidence="2 3" key="1">
    <citation type="submission" date="2020-08" db="EMBL/GenBank/DDBJ databases">
        <title>Genome public.</title>
        <authorList>
            <person name="Liu C."/>
            <person name="Sun Q."/>
        </authorList>
    </citation>
    <scope>NUCLEOTIDE SEQUENCE [LARGE SCALE GENOMIC DNA]</scope>
    <source>
        <strain evidence="2 3">BX17</strain>
    </source>
</reference>
<dbReference type="EMBL" id="JACOOT010000020">
    <property type="protein sequence ID" value="MBC5651265.1"/>
    <property type="molecule type" value="Genomic_DNA"/>
</dbReference>
<evidence type="ECO:0000256" key="1">
    <source>
        <dbReference type="ARBA" id="ARBA00023172"/>
    </source>
</evidence>
<dbReference type="AlphaFoldDB" id="A0A8I0AAW7"/>
<keyword evidence="1" id="KW-0233">DNA recombination</keyword>
<evidence type="ECO:0000313" key="2">
    <source>
        <dbReference type="EMBL" id="MBC5651265.1"/>
    </source>
</evidence>
<organism evidence="2 3">
    <name type="scientific">Blautia segnis</name>
    <dbReference type="NCBI Taxonomy" id="2763030"/>
    <lineage>
        <taxon>Bacteria</taxon>
        <taxon>Bacillati</taxon>
        <taxon>Bacillota</taxon>
        <taxon>Clostridia</taxon>
        <taxon>Lachnospirales</taxon>
        <taxon>Lachnospiraceae</taxon>
        <taxon>Blautia</taxon>
    </lineage>
</organism>
<dbReference type="GO" id="GO:0015074">
    <property type="term" value="P:DNA integration"/>
    <property type="evidence" value="ECO:0007669"/>
    <property type="project" value="InterPro"/>
</dbReference>
<name>A0A8I0AAW7_9FIRM</name>
<evidence type="ECO:0000313" key="3">
    <source>
        <dbReference type="Proteomes" id="UP000652847"/>
    </source>
</evidence>
<dbReference type="InterPro" id="IPR013762">
    <property type="entry name" value="Integrase-like_cat_sf"/>
</dbReference>
<gene>
    <name evidence="2" type="ORF">H8S54_09120</name>
</gene>
<dbReference type="InterPro" id="IPR011010">
    <property type="entry name" value="DNA_brk_join_enz"/>
</dbReference>
<comment type="caution">
    <text evidence="2">The sequence shown here is derived from an EMBL/GenBank/DDBJ whole genome shotgun (WGS) entry which is preliminary data.</text>
</comment>
<keyword evidence="3" id="KW-1185">Reference proteome</keyword>